<evidence type="ECO:0000256" key="1">
    <source>
        <dbReference type="ARBA" id="ARBA00001933"/>
    </source>
</evidence>
<dbReference type="InterPro" id="IPR019942">
    <property type="entry name" value="DapL/ALD1"/>
</dbReference>
<feature type="modified residue" description="N6-(pyridoxal phosphate)lysine" evidence="9">
    <location>
        <position position="236"/>
    </location>
</feature>
<evidence type="ECO:0000313" key="11">
    <source>
        <dbReference type="EMBL" id="MEQ2520139.1"/>
    </source>
</evidence>
<dbReference type="InterPro" id="IPR015422">
    <property type="entry name" value="PyrdxlP-dep_Trfase_small"/>
</dbReference>
<keyword evidence="12" id="KW-1185">Reference proteome</keyword>
<name>A0ABV1GEF5_9FIRM</name>
<dbReference type="Gene3D" id="3.40.640.10">
    <property type="entry name" value="Type I PLP-dependent aspartate aminotransferase-like (Major domain)"/>
    <property type="match status" value="1"/>
</dbReference>
<dbReference type="EC" id="2.6.1.83" evidence="3 9"/>
<evidence type="ECO:0000256" key="7">
    <source>
        <dbReference type="ARBA" id="ARBA00022898"/>
    </source>
</evidence>
<keyword evidence="7 9" id="KW-0663">Pyridoxal phosphate</keyword>
<dbReference type="Proteomes" id="UP001477672">
    <property type="component" value="Unassembled WGS sequence"/>
</dbReference>
<comment type="subunit">
    <text evidence="9">Homodimer.</text>
</comment>
<feature type="binding site" evidence="9">
    <location>
        <position position="174"/>
    </location>
    <ligand>
        <name>pyridoxal 5'-phosphate</name>
        <dbReference type="ChEBI" id="CHEBI:597326"/>
    </ligand>
</feature>
<reference evidence="11 12" key="1">
    <citation type="submission" date="2024-03" db="EMBL/GenBank/DDBJ databases">
        <title>Human intestinal bacterial collection.</title>
        <authorList>
            <person name="Pauvert C."/>
            <person name="Hitch T.C.A."/>
            <person name="Clavel T."/>
        </authorList>
    </citation>
    <scope>NUCLEOTIDE SEQUENCE [LARGE SCALE GENOMIC DNA]</scope>
    <source>
        <strain evidence="11 12">CLA-JM-H11</strain>
    </source>
</reference>
<feature type="binding site" evidence="9">
    <location>
        <position position="130"/>
    </location>
    <ligand>
        <name>substrate</name>
    </ligand>
</feature>
<dbReference type="Gene3D" id="3.90.1150.10">
    <property type="entry name" value="Aspartate Aminotransferase, domain 1"/>
    <property type="match status" value="1"/>
</dbReference>
<comment type="cofactor">
    <cofactor evidence="1 9">
        <name>pyridoxal 5'-phosphate</name>
        <dbReference type="ChEBI" id="CHEBI:597326"/>
    </cofactor>
</comment>
<comment type="caution">
    <text evidence="11">The sequence shown here is derived from an EMBL/GenBank/DDBJ whole genome shotgun (WGS) entry which is preliminary data.</text>
</comment>
<dbReference type="GO" id="GO:0010285">
    <property type="term" value="F:L,L-diaminopimelate aminotransferase activity"/>
    <property type="evidence" value="ECO:0007669"/>
    <property type="project" value="UniProtKB-EC"/>
</dbReference>
<dbReference type="HAMAP" id="MF_01642">
    <property type="entry name" value="DapL_aminotrans_1"/>
    <property type="match status" value="1"/>
</dbReference>
<feature type="binding site" evidence="9">
    <location>
        <begin position="233"/>
        <end position="235"/>
    </location>
    <ligand>
        <name>pyridoxal 5'-phosphate</name>
        <dbReference type="ChEBI" id="CHEBI:597326"/>
    </ligand>
</feature>
<feature type="binding site" evidence="9">
    <location>
        <position position="274"/>
    </location>
    <ligand>
        <name>substrate</name>
    </ligand>
</feature>
<dbReference type="PANTHER" id="PTHR43144">
    <property type="entry name" value="AMINOTRANSFERASE"/>
    <property type="match status" value="1"/>
</dbReference>
<feature type="domain" description="Aminotransferase class I/classII large" evidence="10">
    <location>
        <begin position="35"/>
        <end position="382"/>
    </location>
</feature>
<dbReference type="CDD" id="cd00609">
    <property type="entry name" value="AAT_like"/>
    <property type="match status" value="1"/>
</dbReference>
<evidence type="ECO:0000256" key="4">
    <source>
        <dbReference type="ARBA" id="ARBA00018052"/>
    </source>
</evidence>
<feature type="binding site" evidence="9">
    <location>
        <position position="41"/>
    </location>
    <ligand>
        <name>substrate</name>
    </ligand>
</feature>
<feature type="binding site" evidence="9">
    <location>
        <position position="174"/>
    </location>
    <ligand>
        <name>substrate</name>
    </ligand>
</feature>
<evidence type="ECO:0000256" key="8">
    <source>
        <dbReference type="ARBA" id="ARBA00051934"/>
    </source>
</evidence>
<comment type="catalytic activity">
    <reaction evidence="8 9">
        <text>(2S,6S)-2,6-diaminopimelate + 2-oxoglutarate = (S)-2,3,4,5-tetrahydrodipicolinate + L-glutamate + H2O + H(+)</text>
        <dbReference type="Rhea" id="RHEA:23988"/>
        <dbReference type="ChEBI" id="CHEBI:15377"/>
        <dbReference type="ChEBI" id="CHEBI:15378"/>
        <dbReference type="ChEBI" id="CHEBI:16810"/>
        <dbReference type="ChEBI" id="CHEBI:16845"/>
        <dbReference type="ChEBI" id="CHEBI:29985"/>
        <dbReference type="ChEBI" id="CHEBI:57609"/>
        <dbReference type="EC" id="2.6.1.83"/>
    </reaction>
</comment>
<evidence type="ECO:0000256" key="9">
    <source>
        <dbReference type="HAMAP-Rule" id="MF_01642"/>
    </source>
</evidence>
<dbReference type="NCBIfam" id="TIGR03542">
    <property type="entry name" value="DAPAT_plant"/>
    <property type="match status" value="1"/>
</dbReference>
<organism evidence="11 12">
    <name type="scientific">Ruthenibacterium intestinale</name>
    <dbReference type="NCBI Taxonomy" id="3133163"/>
    <lineage>
        <taxon>Bacteria</taxon>
        <taxon>Bacillati</taxon>
        <taxon>Bacillota</taxon>
        <taxon>Clostridia</taxon>
        <taxon>Eubacteriales</taxon>
        <taxon>Oscillospiraceae</taxon>
        <taxon>Ruthenibacterium</taxon>
    </lineage>
</organism>
<gene>
    <name evidence="9" type="primary">dapL</name>
    <name evidence="11" type="ORF">WMO24_06815</name>
</gene>
<evidence type="ECO:0000256" key="6">
    <source>
        <dbReference type="ARBA" id="ARBA00022679"/>
    </source>
</evidence>
<feature type="binding site" evidence="9">
    <location>
        <position position="244"/>
    </location>
    <ligand>
        <name>pyridoxal 5'-phosphate</name>
        <dbReference type="ChEBI" id="CHEBI:597326"/>
    </ligand>
</feature>
<feature type="binding site" evidence="9">
    <location>
        <position position="274"/>
    </location>
    <ligand>
        <name>pyridoxal 5'-phosphate</name>
        <dbReference type="ChEBI" id="CHEBI:597326"/>
    </ligand>
</feature>
<evidence type="ECO:0000259" key="10">
    <source>
        <dbReference type="Pfam" id="PF00155"/>
    </source>
</evidence>
<dbReference type="SUPFAM" id="SSF53383">
    <property type="entry name" value="PLP-dependent transferases"/>
    <property type="match status" value="1"/>
</dbReference>
<evidence type="ECO:0000256" key="3">
    <source>
        <dbReference type="ARBA" id="ARBA00013138"/>
    </source>
</evidence>
<dbReference type="EMBL" id="JBBMFA010000082">
    <property type="protein sequence ID" value="MEQ2520139.1"/>
    <property type="molecule type" value="Genomic_DNA"/>
</dbReference>
<evidence type="ECO:0000256" key="5">
    <source>
        <dbReference type="ARBA" id="ARBA00022576"/>
    </source>
</evidence>
<feature type="binding site" evidence="9">
    <location>
        <position position="130"/>
    </location>
    <ligand>
        <name>pyridoxal 5'-phosphate</name>
        <dbReference type="ChEBI" id="CHEBI:597326"/>
    </ligand>
</feature>
<evidence type="ECO:0000256" key="2">
    <source>
        <dbReference type="ARBA" id="ARBA00004982"/>
    </source>
</evidence>
<feature type="binding site" evidence="9">
    <location>
        <position position="107"/>
    </location>
    <ligand>
        <name>substrate</name>
    </ligand>
</feature>
<dbReference type="InterPro" id="IPR015421">
    <property type="entry name" value="PyrdxlP-dep_Trfase_major"/>
</dbReference>
<feature type="binding site" evidence="9">
    <location>
        <position position="205"/>
    </location>
    <ligand>
        <name>pyridoxal 5'-phosphate</name>
        <dbReference type="ChEBI" id="CHEBI:597326"/>
    </ligand>
</feature>
<dbReference type="InterPro" id="IPR015424">
    <property type="entry name" value="PyrdxlP-dep_Trfase"/>
</dbReference>
<evidence type="ECO:0000313" key="12">
    <source>
        <dbReference type="Proteomes" id="UP001477672"/>
    </source>
</evidence>
<feature type="binding site" evidence="9">
    <location>
        <position position="71"/>
    </location>
    <ligand>
        <name>pyridoxal 5'-phosphate</name>
        <dbReference type="ChEBI" id="CHEBI:597326"/>
    </ligand>
</feature>
<comment type="pathway">
    <text evidence="2 9">Amino-acid biosynthesis; L-lysine biosynthesis via DAP pathway; LL-2,6-diaminopimelate from (S)-tetrahydrodipicolinate (aminotransferase route): step 1/1.</text>
</comment>
<dbReference type="Pfam" id="PF00155">
    <property type="entry name" value="Aminotran_1_2"/>
    <property type="match status" value="1"/>
</dbReference>
<protein>
    <recommendedName>
        <fullName evidence="4 9">LL-diaminopimelate aminotransferase</fullName>
        <shortName evidence="9">DAP-AT</shortName>
        <shortName evidence="9">DAP-aminotransferase</shortName>
        <shortName evidence="9">LL-DAP-aminotransferase</shortName>
        <ecNumber evidence="3 9">2.6.1.83</ecNumber>
    </recommendedName>
</protein>
<feature type="binding site" evidence="9">
    <location>
        <position position="370"/>
    </location>
    <ligand>
        <name>substrate</name>
    </ligand>
</feature>
<feature type="binding site" evidence="9">
    <location>
        <position position="14"/>
    </location>
    <ligand>
        <name>substrate</name>
    </ligand>
</feature>
<feature type="binding site" evidence="9">
    <location>
        <begin position="106"/>
        <end position="107"/>
    </location>
    <ligand>
        <name>pyridoxal 5'-phosphate</name>
        <dbReference type="ChEBI" id="CHEBI:597326"/>
    </ligand>
</feature>
<keyword evidence="5 9" id="KW-0032">Aminotransferase</keyword>
<keyword evidence="6 9" id="KW-0808">Transferase</keyword>
<proteinExistence type="inferred from homology"/>
<comment type="function">
    <text evidence="9">Involved in the synthesis of meso-diaminopimelate (m-DAP or DL-DAP), required for both lysine and peptidoglycan biosynthesis. Catalyzes the direct conversion of tetrahydrodipicolinate to LL-diaminopimelate.</text>
</comment>
<accession>A0ABV1GEF5</accession>
<dbReference type="RefSeq" id="WP_349215581.1">
    <property type="nucleotide sequence ID" value="NZ_JBBMFA010000082.1"/>
</dbReference>
<comment type="similarity">
    <text evidence="9">Belongs to the class-I pyridoxal-phosphate-dependent aminotransferase family. LL-diaminopimelate aminotransferase subfamily.</text>
</comment>
<dbReference type="InterPro" id="IPR004839">
    <property type="entry name" value="Aminotransferase_I/II_large"/>
</dbReference>
<sequence length="395" mass="43184">MELNRNFQRLAPSYLFSGVGRKVAAFAEKHPDVELTRLGIGDVTLPLASPVVQALHRAADEMARPETFRGYGPEQGYPFARRAVRDQYARRGVLVEEEEIFLSDGAKSDLGGWMDLFGPDNVARVPDPGYPVYGDISLMAGHPVRFVQGTRENGFLPGPDGQDGDIIYLCSPGNPTGAVYTRAQLTAWVEYALERGAVILFDAAYEAFIRDDTLPRSIFEIEGARRCAVEIGSLSKSAGFTGLRFGYTVVPRQLECRGVRLRDLWLRRQSTKYNGVPYPVQRAAQAALSDAGRAACMQAVAYYRANAQTLRRALKGTGVFCCGGENSPYVWMQCPGGMDSWQFFDYLLERARIVGTPGAGFGPGGEGYFRLTGFGDKEATCAAAQRLRDAVLAAG</sequence>